<dbReference type="InterPro" id="IPR017663">
    <property type="entry name" value="ABC_2-AEP-bd"/>
</dbReference>
<organism evidence="4 5">
    <name type="scientific">Bacillus aerolatus</name>
    <dbReference type="NCBI Taxonomy" id="2653354"/>
    <lineage>
        <taxon>Bacteria</taxon>
        <taxon>Bacillati</taxon>
        <taxon>Bacillota</taxon>
        <taxon>Bacilli</taxon>
        <taxon>Bacillales</taxon>
        <taxon>Bacillaceae</taxon>
        <taxon>Bacillus</taxon>
    </lineage>
</organism>
<dbReference type="Gene3D" id="3.40.190.10">
    <property type="entry name" value="Periplasmic binding protein-like II"/>
    <property type="match status" value="2"/>
</dbReference>
<feature type="chain" id="PRO_5026187513" evidence="3">
    <location>
        <begin position="23"/>
        <end position="359"/>
    </location>
</feature>
<dbReference type="SUPFAM" id="SSF53850">
    <property type="entry name" value="Periplasmic binding protein-like II"/>
    <property type="match status" value="1"/>
</dbReference>
<dbReference type="GO" id="GO:0015888">
    <property type="term" value="P:thiamine transport"/>
    <property type="evidence" value="ECO:0007669"/>
    <property type="project" value="TreeGrafter"/>
</dbReference>
<evidence type="ECO:0000256" key="1">
    <source>
        <dbReference type="ARBA" id="ARBA00022729"/>
    </source>
</evidence>
<keyword evidence="2" id="KW-0479">Metal-binding</keyword>
<dbReference type="InterPro" id="IPR026045">
    <property type="entry name" value="Ferric-bd"/>
</dbReference>
<accession>A0A6I1FR27</accession>
<evidence type="ECO:0000256" key="2">
    <source>
        <dbReference type="PIRSR" id="PIRSR002825-1"/>
    </source>
</evidence>
<feature type="binding site" evidence="2">
    <location>
        <position position="242"/>
    </location>
    <ligand>
        <name>Fe cation</name>
        <dbReference type="ChEBI" id="CHEBI:24875"/>
    </ligand>
</feature>
<dbReference type="GO" id="GO:0030976">
    <property type="term" value="F:thiamine pyrophosphate binding"/>
    <property type="evidence" value="ECO:0007669"/>
    <property type="project" value="TreeGrafter"/>
</dbReference>
<evidence type="ECO:0000256" key="3">
    <source>
        <dbReference type="SAM" id="SignalP"/>
    </source>
</evidence>
<dbReference type="AlphaFoldDB" id="A0A6I1FR27"/>
<dbReference type="GO" id="GO:0030975">
    <property type="term" value="F:thiamine binding"/>
    <property type="evidence" value="ECO:0007669"/>
    <property type="project" value="TreeGrafter"/>
</dbReference>
<keyword evidence="2" id="KW-0408">Iron</keyword>
<dbReference type="PROSITE" id="PS51257">
    <property type="entry name" value="PROKAR_LIPOPROTEIN"/>
    <property type="match status" value="1"/>
</dbReference>
<dbReference type="PANTHER" id="PTHR30006">
    <property type="entry name" value="THIAMINE-BINDING PERIPLASMIC PROTEIN-RELATED"/>
    <property type="match status" value="1"/>
</dbReference>
<comment type="caution">
    <text evidence="4">The sequence shown here is derived from an EMBL/GenBank/DDBJ whole genome shotgun (WGS) entry which is preliminary data.</text>
</comment>
<dbReference type="NCBIfam" id="TIGR03261">
    <property type="entry name" value="phnS2"/>
    <property type="match status" value="1"/>
</dbReference>
<dbReference type="EMBL" id="WEIO01000001">
    <property type="protein sequence ID" value="KAB7709192.1"/>
    <property type="molecule type" value="Genomic_DNA"/>
</dbReference>
<name>A0A6I1FR27_9BACI</name>
<gene>
    <name evidence="4" type="ORF">F9802_03545</name>
</gene>
<evidence type="ECO:0000313" key="4">
    <source>
        <dbReference type="EMBL" id="KAB7709192.1"/>
    </source>
</evidence>
<feature type="signal peptide" evidence="3">
    <location>
        <begin position="1"/>
        <end position="22"/>
    </location>
</feature>
<dbReference type="CDD" id="cd13544">
    <property type="entry name" value="PBP2_Fbp_like_1"/>
    <property type="match status" value="1"/>
</dbReference>
<dbReference type="Proteomes" id="UP000429595">
    <property type="component" value="Unassembled WGS sequence"/>
</dbReference>
<dbReference type="PANTHER" id="PTHR30006:SF2">
    <property type="entry name" value="ABC TRANSPORTER SUBSTRATE-BINDING PROTEIN"/>
    <property type="match status" value="1"/>
</dbReference>
<evidence type="ECO:0000313" key="5">
    <source>
        <dbReference type="Proteomes" id="UP000429595"/>
    </source>
</evidence>
<dbReference type="RefSeq" id="WP_152149718.1">
    <property type="nucleotide sequence ID" value="NZ_WEIO01000001.1"/>
</dbReference>
<dbReference type="PIRSF" id="PIRSF002825">
    <property type="entry name" value="CfbpA"/>
    <property type="match status" value="1"/>
</dbReference>
<dbReference type="Pfam" id="PF13343">
    <property type="entry name" value="SBP_bac_6"/>
    <property type="match status" value="1"/>
</dbReference>
<keyword evidence="5" id="KW-1185">Reference proteome</keyword>
<proteinExistence type="predicted"/>
<protein>
    <submittedName>
        <fullName evidence="4">Putative 2-aminoethylphosphonate ABC transporter substrate-binding protein</fullName>
    </submittedName>
</protein>
<dbReference type="GO" id="GO:0030288">
    <property type="term" value="C:outer membrane-bounded periplasmic space"/>
    <property type="evidence" value="ECO:0007669"/>
    <property type="project" value="TreeGrafter"/>
</dbReference>
<reference evidence="4 5" key="1">
    <citation type="submission" date="2019-10" db="EMBL/GenBank/DDBJ databases">
        <title>Bacillus aerolatum sp. nov., isolated from bioaerosol of sport playgrounds.</title>
        <authorList>
            <person name="Chen P."/>
            <person name="Zhang G."/>
        </authorList>
    </citation>
    <scope>NUCLEOTIDE SEQUENCE [LARGE SCALE GENOMIC DNA]</scope>
    <source>
        <strain evidence="4 5">CX253</strain>
    </source>
</reference>
<sequence length="359" mass="39832">MKNHIKKSFIVLSSAMMLAACGQDTSTKTDGEGANSENLSGELTVYTAIEEELIPQYLETFEEKYPDVDLNIVRDSTGVITAKLLAEGKNTEADVVWGTAASSLLSLESKDMLEGYTPKESDKILAPYKDSEKPEKWVGNTTFMTGIVVNKEELKKRGIDAPKTYEDLLKPEYKGLIVMPHPASSGTGFLTVSAWLQIMSEEKGWDYMTKLHKNIGTYTHSGSKPAKLAASGEYPIGISLVYSGVQQKQEGAPVEVVLPEEGLGWDVEANALINKDDKESDELAKAFLDWAVTDDVMKKYYDANGFSTMENDFEKPEGFPEGVEEKMYKDNNLKKAAENRDAILEKWEEQYGSKAEPKE</sequence>
<keyword evidence="1 3" id="KW-0732">Signal</keyword>
<dbReference type="GO" id="GO:0046872">
    <property type="term" value="F:metal ion binding"/>
    <property type="evidence" value="ECO:0007669"/>
    <property type="project" value="UniProtKB-KW"/>
</dbReference>